<feature type="binding site" evidence="11">
    <location>
        <position position="318"/>
    </location>
    <ligand>
        <name>Mg(2+)</name>
        <dbReference type="ChEBI" id="CHEBI:18420"/>
    </ligand>
</feature>
<keyword evidence="7 10" id="KW-0460">Magnesium</keyword>
<evidence type="ECO:0000256" key="11">
    <source>
        <dbReference type="PIRSR" id="PIRSR006268-2"/>
    </source>
</evidence>
<keyword evidence="5 10" id="KW-0479">Metal-binding</keyword>
<comment type="cofactor">
    <cofactor evidence="11">
        <name>Mg(2+)</name>
        <dbReference type="ChEBI" id="CHEBI:18420"/>
    </cofactor>
    <cofactor evidence="11">
        <name>Mn(2+)</name>
        <dbReference type="ChEBI" id="CHEBI:29035"/>
    </cofactor>
    <text evidence="11">Magnesium. Can also use manganese.</text>
</comment>
<evidence type="ECO:0000256" key="10">
    <source>
        <dbReference type="PIRNR" id="PIRNR006268"/>
    </source>
</evidence>
<dbReference type="PIRSF" id="PIRSF006268">
    <property type="entry name" value="ApbE"/>
    <property type="match status" value="1"/>
</dbReference>
<evidence type="ECO:0000256" key="7">
    <source>
        <dbReference type="ARBA" id="ARBA00022842"/>
    </source>
</evidence>
<dbReference type="SUPFAM" id="SSF143631">
    <property type="entry name" value="ApbE-like"/>
    <property type="match status" value="1"/>
</dbReference>
<feature type="binding site" evidence="11">
    <location>
        <position position="322"/>
    </location>
    <ligand>
        <name>Mg(2+)</name>
        <dbReference type="ChEBI" id="CHEBI:18420"/>
    </ligand>
</feature>
<dbReference type="InterPro" id="IPR024932">
    <property type="entry name" value="ApbE"/>
</dbReference>
<dbReference type="PANTHER" id="PTHR30040">
    <property type="entry name" value="THIAMINE BIOSYNTHESIS LIPOPROTEIN APBE"/>
    <property type="match status" value="1"/>
</dbReference>
<evidence type="ECO:0000313" key="12">
    <source>
        <dbReference type="EMBL" id="KRK70410.1"/>
    </source>
</evidence>
<evidence type="ECO:0000313" key="13">
    <source>
        <dbReference type="Proteomes" id="UP000051804"/>
    </source>
</evidence>
<protein>
    <recommendedName>
        <fullName evidence="2 10">FAD:protein FMN transferase</fullName>
        <ecNumber evidence="1 10">2.7.1.180</ecNumber>
    </recommendedName>
    <alternativeName>
        <fullName evidence="8 10">Flavin transferase</fullName>
    </alternativeName>
</protein>
<dbReference type="PANTHER" id="PTHR30040:SF2">
    <property type="entry name" value="FAD:PROTEIN FMN TRANSFERASE"/>
    <property type="match status" value="1"/>
</dbReference>
<dbReference type="STRING" id="1291734.FD02_GL000475"/>
<dbReference type="AlphaFoldDB" id="A0A0R1JRX1"/>
<accession>A0A0R1JRX1</accession>
<evidence type="ECO:0000256" key="9">
    <source>
        <dbReference type="ARBA" id="ARBA00048540"/>
    </source>
</evidence>
<reference evidence="12 13" key="1">
    <citation type="journal article" date="2015" name="Genome Announc.">
        <title>Expanding the biotechnology potential of lactobacilli through comparative genomics of 213 strains and associated genera.</title>
        <authorList>
            <person name="Sun Z."/>
            <person name="Harris H.M."/>
            <person name="McCann A."/>
            <person name="Guo C."/>
            <person name="Argimon S."/>
            <person name="Zhang W."/>
            <person name="Yang X."/>
            <person name="Jeffery I.B."/>
            <person name="Cooney J.C."/>
            <person name="Kagawa T.F."/>
            <person name="Liu W."/>
            <person name="Song Y."/>
            <person name="Salvetti E."/>
            <person name="Wrobel A."/>
            <person name="Rasinkangas P."/>
            <person name="Parkhill J."/>
            <person name="Rea M.C."/>
            <person name="O'Sullivan O."/>
            <person name="Ritari J."/>
            <person name="Douillard F.P."/>
            <person name="Paul Ross R."/>
            <person name="Yang R."/>
            <person name="Briner A.E."/>
            <person name="Felis G.E."/>
            <person name="de Vos W.M."/>
            <person name="Barrangou R."/>
            <person name="Klaenhammer T.R."/>
            <person name="Caufield P.W."/>
            <person name="Cui Y."/>
            <person name="Zhang H."/>
            <person name="O'Toole P.W."/>
        </authorList>
    </citation>
    <scope>NUCLEOTIDE SEQUENCE [LARGE SCALE GENOMIC DNA]</scope>
    <source>
        <strain evidence="12 13">JCM 17158</strain>
    </source>
</reference>
<evidence type="ECO:0000256" key="6">
    <source>
        <dbReference type="ARBA" id="ARBA00022827"/>
    </source>
</evidence>
<dbReference type="GO" id="GO:0046872">
    <property type="term" value="F:metal ion binding"/>
    <property type="evidence" value="ECO:0007669"/>
    <property type="project" value="UniProtKB-UniRule"/>
</dbReference>
<dbReference type="EC" id="2.7.1.180" evidence="1 10"/>
<keyword evidence="6 10" id="KW-0274">FAD</keyword>
<feature type="binding site" evidence="11">
    <location>
        <position position="202"/>
    </location>
    <ligand>
        <name>Mg(2+)</name>
        <dbReference type="ChEBI" id="CHEBI:18420"/>
    </ligand>
</feature>
<evidence type="ECO:0000256" key="2">
    <source>
        <dbReference type="ARBA" id="ARBA00016337"/>
    </source>
</evidence>
<keyword evidence="13" id="KW-1185">Reference proteome</keyword>
<evidence type="ECO:0000256" key="4">
    <source>
        <dbReference type="ARBA" id="ARBA00022679"/>
    </source>
</evidence>
<dbReference type="GO" id="GO:0016740">
    <property type="term" value="F:transferase activity"/>
    <property type="evidence" value="ECO:0007669"/>
    <property type="project" value="UniProtKB-UniRule"/>
</dbReference>
<evidence type="ECO:0000256" key="1">
    <source>
        <dbReference type="ARBA" id="ARBA00011955"/>
    </source>
</evidence>
<dbReference type="Gene3D" id="3.10.520.10">
    <property type="entry name" value="ApbE-like domains"/>
    <property type="match status" value="1"/>
</dbReference>
<keyword evidence="3 10" id="KW-0285">Flavoprotein</keyword>
<dbReference type="PATRIC" id="fig|1291734.4.peg.489"/>
<dbReference type="Pfam" id="PF02424">
    <property type="entry name" value="ApbE"/>
    <property type="match status" value="1"/>
</dbReference>
<keyword evidence="4 10" id="KW-0808">Transferase</keyword>
<evidence type="ECO:0000256" key="5">
    <source>
        <dbReference type="ARBA" id="ARBA00022723"/>
    </source>
</evidence>
<organism evidence="12 13">
    <name type="scientific">Lacticaseibacillus nasuensis JCM 17158</name>
    <dbReference type="NCBI Taxonomy" id="1291734"/>
    <lineage>
        <taxon>Bacteria</taxon>
        <taxon>Bacillati</taxon>
        <taxon>Bacillota</taxon>
        <taxon>Bacilli</taxon>
        <taxon>Lactobacillales</taxon>
        <taxon>Lactobacillaceae</taxon>
        <taxon>Lacticaseibacillus</taxon>
    </lineage>
</organism>
<dbReference type="EMBL" id="AZDJ01000032">
    <property type="protein sequence ID" value="KRK70410.1"/>
    <property type="molecule type" value="Genomic_DNA"/>
</dbReference>
<comment type="catalytic activity">
    <reaction evidence="9 10">
        <text>L-threonyl-[protein] + FAD = FMN-L-threonyl-[protein] + AMP + H(+)</text>
        <dbReference type="Rhea" id="RHEA:36847"/>
        <dbReference type="Rhea" id="RHEA-COMP:11060"/>
        <dbReference type="Rhea" id="RHEA-COMP:11061"/>
        <dbReference type="ChEBI" id="CHEBI:15378"/>
        <dbReference type="ChEBI" id="CHEBI:30013"/>
        <dbReference type="ChEBI" id="CHEBI:57692"/>
        <dbReference type="ChEBI" id="CHEBI:74257"/>
        <dbReference type="ChEBI" id="CHEBI:456215"/>
        <dbReference type="EC" id="2.7.1.180"/>
    </reaction>
</comment>
<evidence type="ECO:0000256" key="8">
    <source>
        <dbReference type="ARBA" id="ARBA00031306"/>
    </source>
</evidence>
<evidence type="ECO:0000256" key="3">
    <source>
        <dbReference type="ARBA" id="ARBA00022630"/>
    </source>
</evidence>
<keyword evidence="12" id="KW-0449">Lipoprotein</keyword>
<proteinExistence type="inferred from homology"/>
<comment type="caution">
    <text evidence="12">The sequence shown here is derived from an EMBL/GenBank/DDBJ whole genome shotgun (WGS) entry which is preliminary data.</text>
</comment>
<sequence>MAAAAAFSLVAVLVHWPKWHELERTGMKKWIALMATALALGLAGCGKSAAKPQLLETPDQDTQFQMGTVVTLRIYDRGKKAVLAQAFKRITTLADAITVNQKGSAVDQINAAAGKHPVRVSKDVFRLIQYAKAYSQKSNGSFDLAIGPITSMWHIGFNDERKPSQREIDAALPLVHYQDVQLDVAKRTVYLTKKGMQLDLGGIAKGFITDEVIDTFKQHGVTTAIADLGGNIYVLGHSPKGPKRDWTVGIQDPKESRGTALGTIPAANQTIVTSGIYERYMKVDGKVYMHLMNPRTGYPFDNELMGVSIITKHSVDGDALSTATFDKGLKAGMAFIEKDTNAEAIFITKSKQVYVSSGLKNKFKLVKNSGYKLANIKDVK</sequence>
<gene>
    <name evidence="12" type="ORF">FD02_GL000475</name>
</gene>
<comment type="similarity">
    <text evidence="10">Belongs to the ApbE family.</text>
</comment>
<name>A0A0R1JRX1_9LACO</name>
<dbReference type="InterPro" id="IPR003374">
    <property type="entry name" value="ApbE-like_sf"/>
</dbReference>
<dbReference type="Proteomes" id="UP000051804">
    <property type="component" value="Unassembled WGS sequence"/>
</dbReference>